<gene>
    <name evidence="1" type="ORF">HPB49_015343</name>
</gene>
<dbReference type="EMBL" id="CM023474">
    <property type="protein sequence ID" value="KAH7949783.1"/>
    <property type="molecule type" value="Genomic_DNA"/>
</dbReference>
<evidence type="ECO:0000313" key="1">
    <source>
        <dbReference type="EMBL" id="KAH7949783.1"/>
    </source>
</evidence>
<accession>A0ACB8CRT5</accession>
<evidence type="ECO:0000313" key="2">
    <source>
        <dbReference type="Proteomes" id="UP000821865"/>
    </source>
</evidence>
<keyword evidence="2" id="KW-1185">Reference proteome</keyword>
<dbReference type="Proteomes" id="UP000821865">
    <property type="component" value="Chromosome 5"/>
</dbReference>
<sequence length="1048" mass="110748">MDSAKGRGEVELAVPGADRAPLSSPAGSVDQLLHQTAEEEEMEAKGLNTSGEMDFLILDEVKVDEEQEGSSELQEPMAKSAEIEEPVRTSTPKHDAEGSFKGDRECEKDLQLSVEDGDEDAASASSCGEGGAKKAGNGKAWGVKQEGDNTALMIQDEDEPEKSKGEPELKKDVEELLEGAVTESPAQVDEELAEAEKSLDSSDDVQVVSFEQLADKESMKKDVEVEKLDSAKENKMPVLNGTASVLKDEDPDDPDPVDSNADDVDSKPPKRSASSHGILADLKRALSMIDAESGKPKRFKLDMDDGSVLKQEEGVHPSAASAAVVAASGESVGVPVGPSLVVLNRKQLEQYVSRRVRECLVTQATALLQPMEKKCDTLHRALERWRRRSFQLQKQLNEFVSEQEKCANARRSRRSVGVCVRMPPLKPQAPTPASPGIKTIPTTVMAPTSVTSRAPSVTATRASNVTVSTVASGSTSPARPLTPAQQIRVTGTNASMLAAQLGLKPNQHMKLVKVSTPSGGSTAVVTRMPPQLQSAPSSSTSVSSSVPVPMQLIANTANMTGSSSPAMKVGVTTSSATSPAGTSVRTVAVVSSAASGTSSASGVKIIDLTQEEEAANAHAKALSASGVSLGNALHKIVSSSSIPVLSAAPTSLVQVSSTSSPSTTRVSIAGTSVVLSHMTGGTVTQAGGNTLRLGSSPLVGPPARVTVLSAKLAPWHGGDPTRGWTTACYRQWCAAHADDPAAHGVTAGWFHHPYSQSEAVVLSPRHGGGTILIQRGPCWWCCLLALCELSWRAVVMACAKRQNLSFAAKLEIINRVKRGEKKSDVAAAYKIPRSTLSTILKNKADIRTKSDKRPGARGARRVRTAVYEDVEAATARAPLTGGELSRNTFETSGSAVGIYDHTSMAPRAPLEPSTGRRTALVGLAPPRRRIPGRIDRCARNLVVFVCVELGLSHVVEHIEYDSTGTTAELTDVEIVAKVTAEQPNKNAAEMDPASADDAPLPTSAESGAIEGTGLSLVDRLDYIEDAVVKHAIANKKQATLFQYFKRTQ</sequence>
<proteinExistence type="predicted"/>
<reference evidence="1" key="1">
    <citation type="submission" date="2020-05" db="EMBL/GenBank/DDBJ databases">
        <title>Large-scale comparative analyses of tick genomes elucidate their genetic diversity and vector capacities.</title>
        <authorList>
            <person name="Jia N."/>
            <person name="Wang J."/>
            <person name="Shi W."/>
            <person name="Du L."/>
            <person name="Sun Y."/>
            <person name="Zhan W."/>
            <person name="Jiang J."/>
            <person name="Wang Q."/>
            <person name="Zhang B."/>
            <person name="Ji P."/>
            <person name="Sakyi L.B."/>
            <person name="Cui X."/>
            <person name="Yuan T."/>
            <person name="Jiang B."/>
            <person name="Yang W."/>
            <person name="Lam T.T.-Y."/>
            <person name="Chang Q."/>
            <person name="Ding S."/>
            <person name="Wang X."/>
            <person name="Zhu J."/>
            <person name="Ruan X."/>
            <person name="Zhao L."/>
            <person name="Wei J."/>
            <person name="Que T."/>
            <person name="Du C."/>
            <person name="Cheng J."/>
            <person name="Dai P."/>
            <person name="Han X."/>
            <person name="Huang E."/>
            <person name="Gao Y."/>
            <person name="Liu J."/>
            <person name="Shao H."/>
            <person name="Ye R."/>
            <person name="Li L."/>
            <person name="Wei W."/>
            <person name="Wang X."/>
            <person name="Wang C."/>
            <person name="Yang T."/>
            <person name="Huo Q."/>
            <person name="Li W."/>
            <person name="Guo W."/>
            <person name="Chen H."/>
            <person name="Zhou L."/>
            <person name="Ni X."/>
            <person name="Tian J."/>
            <person name="Zhou Y."/>
            <person name="Sheng Y."/>
            <person name="Liu T."/>
            <person name="Pan Y."/>
            <person name="Xia L."/>
            <person name="Li J."/>
            <person name="Zhao F."/>
            <person name="Cao W."/>
        </authorList>
    </citation>
    <scope>NUCLEOTIDE SEQUENCE</scope>
    <source>
        <strain evidence="1">Dsil-2018</strain>
    </source>
</reference>
<comment type="caution">
    <text evidence="1">The sequence shown here is derived from an EMBL/GenBank/DDBJ whole genome shotgun (WGS) entry which is preliminary data.</text>
</comment>
<protein>
    <submittedName>
        <fullName evidence="1">Uncharacterized protein</fullName>
    </submittedName>
</protein>
<name>A0ACB8CRT5_DERSI</name>
<organism evidence="1 2">
    <name type="scientific">Dermacentor silvarum</name>
    <name type="common">Tick</name>
    <dbReference type="NCBI Taxonomy" id="543639"/>
    <lineage>
        <taxon>Eukaryota</taxon>
        <taxon>Metazoa</taxon>
        <taxon>Ecdysozoa</taxon>
        <taxon>Arthropoda</taxon>
        <taxon>Chelicerata</taxon>
        <taxon>Arachnida</taxon>
        <taxon>Acari</taxon>
        <taxon>Parasitiformes</taxon>
        <taxon>Ixodida</taxon>
        <taxon>Ixodoidea</taxon>
        <taxon>Ixodidae</taxon>
        <taxon>Rhipicephalinae</taxon>
        <taxon>Dermacentor</taxon>
    </lineage>
</organism>